<dbReference type="InterPro" id="IPR014729">
    <property type="entry name" value="Rossmann-like_a/b/a_fold"/>
</dbReference>
<dbReference type="SUPFAM" id="SSF52374">
    <property type="entry name" value="Nucleotidylyl transferase"/>
    <property type="match status" value="1"/>
</dbReference>
<keyword evidence="3" id="KW-0547">Nucleotide-binding</keyword>
<dbReference type="Pfam" id="PF01467">
    <property type="entry name" value="CTP_transf_like"/>
    <property type="match status" value="1"/>
</dbReference>
<protein>
    <submittedName>
        <fullName evidence="6">Phosphopantetheine adenylyltransferase</fullName>
        <ecNumber evidence="6">2.7.7.3</ecNumber>
    </submittedName>
</protein>
<reference evidence="6" key="1">
    <citation type="journal article" date="2014" name="Genome Biol. Evol.">
        <title>Pangenome evidence for extensive interdomain horizontal transfer affecting lineage core and shell genes in uncultured planktonic thaumarchaeota and euryarchaeota.</title>
        <authorList>
            <person name="Deschamps P."/>
            <person name="Zivanovic Y."/>
            <person name="Moreira D."/>
            <person name="Rodriguez-Valera F."/>
            <person name="Lopez-Garcia P."/>
        </authorList>
    </citation>
    <scope>NUCLEOTIDE SEQUENCE</scope>
</reference>
<dbReference type="Gene3D" id="3.40.50.620">
    <property type="entry name" value="HUPs"/>
    <property type="match status" value="1"/>
</dbReference>
<dbReference type="EC" id="2.7.7.3" evidence="6"/>
<dbReference type="EMBL" id="KF900621">
    <property type="protein sequence ID" value="AIF01466.1"/>
    <property type="molecule type" value="Genomic_DNA"/>
</dbReference>
<dbReference type="AlphaFoldDB" id="A0A075GBN0"/>
<evidence type="ECO:0000256" key="2">
    <source>
        <dbReference type="ARBA" id="ARBA00022695"/>
    </source>
</evidence>
<dbReference type="NCBIfam" id="TIGR00125">
    <property type="entry name" value="cyt_tran_rel"/>
    <property type="match status" value="1"/>
</dbReference>
<dbReference type="InterPro" id="IPR004821">
    <property type="entry name" value="Cyt_trans-like"/>
</dbReference>
<dbReference type="GO" id="GO:0005524">
    <property type="term" value="F:ATP binding"/>
    <property type="evidence" value="ECO:0007669"/>
    <property type="project" value="UniProtKB-KW"/>
</dbReference>
<dbReference type="PANTHER" id="PTHR43793:SF1">
    <property type="entry name" value="FAD SYNTHASE"/>
    <property type="match status" value="1"/>
</dbReference>
<evidence type="ECO:0000259" key="5">
    <source>
        <dbReference type="Pfam" id="PF01467"/>
    </source>
</evidence>
<organism evidence="6">
    <name type="scientific">uncultured marine group II/III euryarchaeote KM3_148_H03</name>
    <dbReference type="NCBI Taxonomy" id="1457883"/>
    <lineage>
        <taxon>Archaea</taxon>
        <taxon>Methanobacteriati</taxon>
        <taxon>Methanobacteriota</taxon>
        <taxon>environmental samples</taxon>
    </lineage>
</organism>
<name>A0A075GBN0_9EURY</name>
<evidence type="ECO:0000256" key="1">
    <source>
        <dbReference type="ARBA" id="ARBA00022679"/>
    </source>
</evidence>
<dbReference type="NCBIfam" id="NF001985">
    <property type="entry name" value="PRK00777.1"/>
    <property type="match status" value="1"/>
</dbReference>
<evidence type="ECO:0000256" key="4">
    <source>
        <dbReference type="ARBA" id="ARBA00022840"/>
    </source>
</evidence>
<dbReference type="PANTHER" id="PTHR43793">
    <property type="entry name" value="FAD SYNTHASE"/>
    <property type="match status" value="1"/>
</dbReference>
<evidence type="ECO:0000313" key="6">
    <source>
        <dbReference type="EMBL" id="AIF01466.1"/>
    </source>
</evidence>
<sequence length="153" mass="16306">MKRVCLGGTFDILHAGHARLLDAALAAGETLVVGLASDKFAASRRPPDRELAPYGEREKALRDWFAARDALDRVEIVPLAEEWGPAAEGADIDGIVVSEGTREAATRLNARRLAHGLAVLEVIEVPHLLAADGLPVSASRIRAGEVDADDRQA</sequence>
<dbReference type="GO" id="GO:0004595">
    <property type="term" value="F:pantetheine-phosphate adenylyltransferase activity"/>
    <property type="evidence" value="ECO:0007669"/>
    <property type="project" value="UniProtKB-EC"/>
</dbReference>
<evidence type="ECO:0000256" key="3">
    <source>
        <dbReference type="ARBA" id="ARBA00022741"/>
    </source>
</evidence>
<accession>A0A075GBN0</accession>
<feature type="domain" description="Cytidyltransferase-like" evidence="5">
    <location>
        <begin position="6"/>
        <end position="142"/>
    </location>
</feature>
<keyword evidence="1 6" id="KW-0808">Transferase</keyword>
<proteinExistence type="predicted"/>
<keyword evidence="2 6" id="KW-0548">Nucleotidyltransferase</keyword>
<dbReference type="InterPro" id="IPR050385">
    <property type="entry name" value="Archaeal_FAD_synthase"/>
</dbReference>
<keyword evidence="4" id="KW-0067">ATP-binding</keyword>